<reference evidence="2 3" key="1">
    <citation type="submission" date="2019-10" db="EMBL/GenBank/DDBJ databases">
        <title>Alkaliphilus serpentinus sp. nov. and Alkaliphilus pronyensis sp. nov., two novel anaerobic alkaliphilic species isolated from the serpentinized-hosted hydrothermal field of the Prony Bay (New Caledonia).</title>
        <authorList>
            <person name="Postec A."/>
        </authorList>
    </citation>
    <scope>NUCLEOTIDE SEQUENCE [LARGE SCALE GENOMIC DNA]</scope>
    <source>
        <strain evidence="2 3">LacV</strain>
    </source>
</reference>
<feature type="transmembrane region" description="Helical" evidence="1">
    <location>
        <begin position="285"/>
        <end position="310"/>
    </location>
</feature>
<feature type="transmembrane region" description="Helical" evidence="1">
    <location>
        <begin position="316"/>
        <end position="333"/>
    </location>
</feature>
<protein>
    <submittedName>
        <fullName evidence="2">DUF1576 domain-containing protein</fullName>
    </submittedName>
</protein>
<feature type="transmembrane region" description="Helical" evidence="1">
    <location>
        <begin position="385"/>
        <end position="402"/>
    </location>
</feature>
<proteinExistence type="predicted"/>
<evidence type="ECO:0000256" key="1">
    <source>
        <dbReference type="SAM" id="Phobius"/>
    </source>
</evidence>
<keyword evidence="1" id="KW-1133">Transmembrane helix</keyword>
<dbReference type="AlphaFoldDB" id="A0A6I0EYT7"/>
<gene>
    <name evidence="2" type="ORF">F8154_09755</name>
</gene>
<feature type="transmembrane region" description="Helical" evidence="1">
    <location>
        <begin position="408"/>
        <end position="426"/>
    </location>
</feature>
<feature type="transmembrane region" description="Helical" evidence="1">
    <location>
        <begin position="80"/>
        <end position="97"/>
    </location>
</feature>
<feature type="transmembrane region" description="Helical" evidence="1">
    <location>
        <begin position="109"/>
        <end position="135"/>
    </location>
</feature>
<feature type="transmembrane region" description="Helical" evidence="1">
    <location>
        <begin position="247"/>
        <end position="264"/>
    </location>
</feature>
<dbReference type="EMBL" id="WBZC01000032">
    <property type="protein sequence ID" value="KAB3534110.1"/>
    <property type="molecule type" value="Genomic_DNA"/>
</dbReference>
<keyword evidence="1" id="KW-0472">Membrane</keyword>
<accession>A0A6I0EYT7</accession>
<dbReference type="RefSeq" id="WP_151861433.1">
    <property type="nucleotide sequence ID" value="NZ_WBZC01000032.1"/>
</dbReference>
<evidence type="ECO:0000313" key="3">
    <source>
        <dbReference type="Proteomes" id="UP000432715"/>
    </source>
</evidence>
<feature type="transmembrane region" description="Helical" evidence="1">
    <location>
        <begin position="206"/>
        <end position="227"/>
    </location>
</feature>
<dbReference type="Pfam" id="PF07613">
    <property type="entry name" value="DUF1576"/>
    <property type="match status" value="2"/>
</dbReference>
<name>A0A6I0EYT7_9FIRM</name>
<sequence length="433" mass="46783">MQESIGVKLKSKEGEEDVANIIEVKEETKYKIMFTFGVFVLLSSLLFNSPSEIYSGLLNILLDPSILVSDYMAIGNIGAALFNSGALIIIAIVIAKINRVDMNGTTLAVVFTVGGFALFGKNLYNVWSIIMGVYLYSSYKKEKFSKVILIALFGTALAPLVSQISFGIGFPIVQAIILGNIFGLIAGFVLPPLAQHFIKFHQGFNIYNMGFTAGMVGTFLMAILRAFNIENEKRLIIAEGYNQVLSIYLAVIFASIIILGFVLNKKSFNGYKGLLKRTGRLVQDFVLLDGFGLTLINMGLLGVITTGYILLVRGQLNGPIIGGIFTVVGFGAFGKHIKNVFPVIVGVFLSSLIMTWDVNTTGPLLAVLFGTTLAPIAGEFGWKAGIIAGFLHMAMVMNIGYLHGGVNLYNNGFSGGLVAAALVPILESLKRRE</sequence>
<comment type="caution">
    <text evidence="2">The sequence shown here is derived from an EMBL/GenBank/DDBJ whole genome shotgun (WGS) entry which is preliminary data.</text>
</comment>
<feature type="transmembrane region" description="Helical" evidence="1">
    <location>
        <begin position="30"/>
        <end position="47"/>
    </location>
</feature>
<evidence type="ECO:0000313" key="2">
    <source>
        <dbReference type="EMBL" id="KAB3534110.1"/>
    </source>
</evidence>
<feature type="transmembrane region" description="Helical" evidence="1">
    <location>
        <begin position="147"/>
        <end position="166"/>
    </location>
</feature>
<feature type="transmembrane region" description="Helical" evidence="1">
    <location>
        <begin position="362"/>
        <end position="378"/>
    </location>
</feature>
<keyword evidence="1" id="KW-0812">Transmembrane</keyword>
<organism evidence="2 3">
    <name type="scientific">Alkaliphilus pronyensis</name>
    <dbReference type="NCBI Taxonomy" id="1482732"/>
    <lineage>
        <taxon>Bacteria</taxon>
        <taxon>Bacillati</taxon>
        <taxon>Bacillota</taxon>
        <taxon>Clostridia</taxon>
        <taxon>Peptostreptococcales</taxon>
        <taxon>Natronincolaceae</taxon>
        <taxon>Alkaliphilus</taxon>
    </lineage>
</organism>
<dbReference type="InterPro" id="IPR011470">
    <property type="entry name" value="DUF1576"/>
</dbReference>
<feature type="transmembrane region" description="Helical" evidence="1">
    <location>
        <begin position="172"/>
        <end position="194"/>
    </location>
</feature>
<dbReference type="Proteomes" id="UP000432715">
    <property type="component" value="Unassembled WGS sequence"/>
</dbReference>
<keyword evidence="3" id="KW-1185">Reference proteome</keyword>
<dbReference type="OrthoDB" id="9776502at2"/>